<dbReference type="GO" id="GO:0015689">
    <property type="term" value="P:molybdate ion transport"/>
    <property type="evidence" value="ECO:0007669"/>
    <property type="project" value="InterPro"/>
</dbReference>
<dbReference type="Pfam" id="PF13531">
    <property type="entry name" value="SBP_bac_11"/>
    <property type="match status" value="1"/>
</dbReference>
<dbReference type="EMBL" id="QZKI01000137">
    <property type="protein sequence ID" value="RJP64523.1"/>
    <property type="molecule type" value="Genomic_DNA"/>
</dbReference>
<gene>
    <name evidence="5" type="primary">modA</name>
    <name evidence="5" type="ORF">C4532_19025</name>
</gene>
<dbReference type="Proteomes" id="UP000285961">
    <property type="component" value="Unassembled WGS sequence"/>
</dbReference>
<evidence type="ECO:0000256" key="4">
    <source>
        <dbReference type="PIRSR" id="PIRSR004846-1"/>
    </source>
</evidence>
<dbReference type="Gene3D" id="3.40.190.10">
    <property type="entry name" value="Periplasmic binding protein-like II"/>
    <property type="match status" value="2"/>
</dbReference>
<feature type="binding site" evidence="4">
    <location>
        <position position="51"/>
    </location>
    <ligand>
        <name>molybdate</name>
        <dbReference type="ChEBI" id="CHEBI:36264"/>
    </ligand>
</feature>
<organism evidence="5 6">
    <name type="scientific">Candidatus Abyssobacteria bacterium SURF_17</name>
    <dbReference type="NCBI Taxonomy" id="2093361"/>
    <lineage>
        <taxon>Bacteria</taxon>
        <taxon>Pseudomonadati</taxon>
        <taxon>Candidatus Hydrogenedentota</taxon>
        <taxon>Candidatus Abyssobacteria</taxon>
    </lineage>
</organism>
<keyword evidence="3" id="KW-0732">Signal</keyword>
<dbReference type="PIRSF" id="PIRSF004846">
    <property type="entry name" value="ModA"/>
    <property type="match status" value="1"/>
</dbReference>
<comment type="caution">
    <text evidence="5">The sequence shown here is derived from an EMBL/GenBank/DDBJ whole genome shotgun (WGS) entry which is preliminary data.</text>
</comment>
<keyword evidence="2 4" id="KW-0479">Metal-binding</keyword>
<dbReference type="PANTHER" id="PTHR30632:SF0">
    <property type="entry name" value="SULFATE-BINDING PROTEIN"/>
    <property type="match status" value="1"/>
</dbReference>
<dbReference type="CDD" id="cd13517">
    <property type="entry name" value="PBP2_ModA3_like"/>
    <property type="match status" value="1"/>
</dbReference>
<name>A0A419ENU8_9BACT</name>
<accession>A0A419ENU8</accession>
<reference evidence="5 6" key="1">
    <citation type="journal article" date="2017" name="ISME J.">
        <title>Energy and carbon metabolisms in a deep terrestrial subsurface fluid microbial community.</title>
        <authorList>
            <person name="Momper L."/>
            <person name="Jungbluth S.P."/>
            <person name="Lee M.D."/>
            <person name="Amend J.P."/>
        </authorList>
    </citation>
    <scope>NUCLEOTIDE SEQUENCE [LARGE SCALE GENOMIC DNA]</scope>
    <source>
        <strain evidence="5">SURF_17</strain>
    </source>
</reference>
<dbReference type="GO" id="GO:0046872">
    <property type="term" value="F:metal ion binding"/>
    <property type="evidence" value="ECO:0007669"/>
    <property type="project" value="UniProtKB-KW"/>
</dbReference>
<sequence>MLILILLWCGNALAEEIEVFAGAASKPPTEEIARLFESETGHTVRLYFGGSGSVLSQMKIAGRGDIYFPGSPDFMSRAKQDGLVVVETEQIVAYLVPAINVQRGNPKGIKVLGDLGRDDVRVAIGNPRSVCVGLYAVEIVEAAGLGDEIKPRIVGYAESCEKTANLVALKAVDAVLGWREFESWNPEKIETVLLPPGQIPRIGYIPIAVSSLSKHVKIAEQFIEYCCSDTGKKIFEKWGYLTREEQARAYAPRAALGGDYALPEGW</sequence>
<dbReference type="InterPro" id="IPR050682">
    <property type="entry name" value="ModA/WtpA"/>
</dbReference>
<dbReference type="GO" id="GO:0030973">
    <property type="term" value="F:molybdate ion binding"/>
    <property type="evidence" value="ECO:0007669"/>
    <property type="project" value="TreeGrafter"/>
</dbReference>
<evidence type="ECO:0000313" key="6">
    <source>
        <dbReference type="Proteomes" id="UP000285961"/>
    </source>
</evidence>
<evidence type="ECO:0000313" key="5">
    <source>
        <dbReference type="EMBL" id="RJP64523.1"/>
    </source>
</evidence>
<proteinExistence type="inferred from homology"/>
<dbReference type="AlphaFoldDB" id="A0A419ENU8"/>
<evidence type="ECO:0000256" key="1">
    <source>
        <dbReference type="ARBA" id="ARBA00009175"/>
    </source>
</evidence>
<evidence type="ECO:0000256" key="2">
    <source>
        <dbReference type="ARBA" id="ARBA00022723"/>
    </source>
</evidence>
<dbReference type="PANTHER" id="PTHR30632">
    <property type="entry name" value="MOLYBDATE-BINDING PERIPLASMIC PROTEIN"/>
    <property type="match status" value="1"/>
</dbReference>
<evidence type="ECO:0000256" key="3">
    <source>
        <dbReference type="ARBA" id="ARBA00022729"/>
    </source>
</evidence>
<dbReference type="InterPro" id="IPR005950">
    <property type="entry name" value="ModA"/>
</dbReference>
<dbReference type="NCBIfam" id="TIGR01256">
    <property type="entry name" value="modA"/>
    <property type="match status" value="1"/>
</dbReference>
<comment type="similarity">
    <text evidence="1">Belongs to the bacterial solute-binding protein ModA family.</text>
</comment>
<dbReference type="SUPFAM" id="SSF53850">
    <property type="entry name" value="Periplasmic binding protein-like II"/>
    <property type="match status" value="1"/>
</dbReference>
<keyword evidence="4" id="KW-0500">Molybdenum</keyword>
<protein>
    <submittedName>
        <fullName evidence="5">Molybdate ABC transporter substrate-binding protein</fullName>
    </submittedName>
</protein>